<dbReference type="WBParaSite" id="HPBE_0001946501-mRNA-1">
    <property type="protein sequence ID" value="HPBE_0001946501-mRNA-1"/>
    <property type="gene ID" value="HPBE_0001946501"/>
</dbReference>
<proteinExistence type="predicted"/>
<protein>
    <submittedName>
        <fullName evidence="2">Peptidase_S15 domain-containing protein</fullName>
    </submittedName>
</protein>
<evidence type="ECO:0000313" key="1">
    <source>
        <dbReference type="Proteomes" id="UP000050761"/>
    </source>
</evidence>
<evidence type="ECO:0000313" key="2">
    <source>
        <dbReference type="WBParaSite" id="HPBE_0001946501-mRNA-1"/>
    </source>
</evidence>
<reference evidence="2" key="1">
    <citation type="submission" date="2019-09" db="UniProtKB">
        <authorList>
            <consortium name="WormBaseParasite"/>
        </authorList>
    </citation>
    <scope>IDENTIFICATION</scope>
</reference>
<name>A0A183GBI3_HELPZ</name>
<dbReference type="Proteomes" id="UP000050761">
    <property type="component" value="Unassembled WGS sequence"/>
</dbReference>
<dbReference type="AlphaFoldDB" id="A0A183GBI3"/>
<organism evidence="1 2">
    <name type="scientific">Heligmosomoides polygyrus</name>
    <name type="common">Parasitic roundworm</name>
    <dbReference type="NCBI Taxonomy" id="6339"/>
    <lineage>
        <taxon>Eukaryota</taxon>
        <taxon>Metazoa</taxon>
        <taxon>Ecdysozoa</taxon>
        <taxon>Nematoda</taxon>
        <taxon>Chromadorea</taxon>
        <taxon>Rhabditida</taxon>
        <taxon>Rhabditina</taxon>
        <taxon>Rhabditomorpha</taxon>
        <taxon>Strongyloidea</taxon>
        <taxon>Heligmosomidae</taxon>
        <taxon>Heligmosomoides</taxon>
    </lineage>
</organism>
<sequence>LEGVNRCFLQELVPTAAVNDLQGDLQIQEWMRELRRVKRAPTRNVQPIVVVLPGFDMARASPYYQDLLYPEPLRRRRAKRARYCPILGRLPSSAVARVDGREQQKHDLASCTGMWVVFYRDNGFDDVHAKLRSAGNISRRVSQW</sequence>
<keyword evidence="1" id="KW-1185">Reference proteome</keyword>
<accession>A0A183GBI3</accession>